<dbReference type="EMBL" id="CP056030">
    <property type="protein sequence ID" value="QKZ06341.1"/>
    <property type="molecule type" value="Genomic_DNA"/>
</dbReference>
<keyword evidence="14" id="KW-1185">Reference proteome</keyword>
<dbReference type="InterPro" id="IPR029044">
    <property type="entry name" value="Nucleotide-diphossugar_trans"/>
</dbReference>
<dbReference type="Gene3D" id="3.20.20.80">
    <property type="entry name" value="Glycosidases"/>
    <property type="match status" value="1"/>
</dbReference>
<comment type="subcellular location">
    <subcellularLocation>
        <location evidence="1">Membrane</location>
        <topology evidence="1">Multi-pass membrane protein</topology>
    </subcellularLocation>
</comment>
<evidence type="ECO:0000256" key="9">
    <source>
        <dbReference type="ARBA" id="ARBA00066964"/>
    </source>
</evidence>
<evidence type="ECO:0000256" key="7">
    <source>
        <dbReference type="ARBA" id="ARBA00023136"/>
    </source>
</evidence>
<feature type="transmembrane region" description="Helical" evidence="12">
    <location>
        <begin position="81"/>
        <end position="99"/>
    </location>
</feature>
<proteinExistence type="predicted"/>
<sequence>MNLPHADNNEKTFADYWNGKKSFPPAWPAKVSGFSYAPFKAGQTPGTAKTVPEEGIRDDLKLLQQFTDHVRCYSSTGANKAIAEIAVSLGITVTLGIWIGEDLEQNEAELAAGIALANSTLSVVRVIVGNESLFKRLISPEQMIHYLDRVRQAVQVPVTTAEPWHLWSVYPELIEHVDLIAAHVLPYWEFIEARDACPIILARAAQLQALYPRKKILLAEVGWPSQGHLIGGKPTTPSEQAILLRSLTHALNDQAIDYFLIEAFDQPWKIDEGNSGPHWGIFDGTRRPKFPFQGPVDNRTRWRNLFPLLVSRMALRKRGWLFLAVVGMAALVFAGAGVVMGAAQAFTPYALGAAALWTALIGVALFSQAHEMAEAAWSLHHRRVFYPVTYPRAYRPKVSIHVPCHNEPAAMVMQTLDALAQLDYPDYEVLVIDNNTPLAATWLPVQAHCRALGQRFRFYHVSNLQGFKAGALNYALALTAADAELVAVIDSDYCVHRDWLKQLAPLMLDPHLGFIQSPQDYRDHHINLYNQICYDEYRTFFHVGMVIRNNYDAIIQHGTMTIIRKSVLDQLKWSPWCICEDAELGLNILSHGYSSAYCTDSYGRGLIPHTFEDFQKQRFRWAYGAVQILRHHRRALVRPGKLSIAQRYHFVVGWLPWLGNGIALPLTLASLAWSVLMVVAPTQRPAPWLLTLPILALTLFKLVKIAFIYLRVMGLHFKHALLATVGGMALHHTIAKAVIYGAISEHMPFVRTPKYPKSQGWRRSLHSVRDELALAVALMAAGGGIQTRHGFASFDLLLWQLLLLAESLPYLAALFMAFLGWHCNAADTVNAPGPLAESSPPPSSEREIS</sequence>
<dbReference type="AlphaFoldDB" id="A0A7D5DBT9"/>
<dbReference type="RefSeq" id="WP_176571785.1">
    <property type="nucleotide sequence ID" value="NZ_CP056030.1"/>
</dbReference>
<feature type="transmembrane region" description="Helical" evidence="12">
    <location>
        <begin position="320"/>
        <end position="343"/>
    </location>
</feature>
<dbReference type="EC" id="2.4.1.336" evidence="9"/>
<dbReference type="Proteomes" id="UP000509568">
    <property type="component" value="Chromosome"/>
</dbReference>
<comment type="catalytic activity">
    <reaction evidence="8">
        <text>a 1,2-diacyl-sn-glycerol + UDP-alpha-D-glucose = a 1,2-diacyl-3-O-(beta-D-glucopyranosyl)-sn-glycerol + UDP + H(+)</text>
        <dbReference type="Rhea" id="RHEA:17285"/>
        <dbReference type="ChEBI" id="CHEBI:15378"/>
        <dbReference type="ChEBI" id="CHEBI:17815"/>
        <dbReference type="ChEBI" id="CHEBI:58223"/>
        <dbReference type="ChEBI" id="CHEBI:58885"/>
        <dbReference type="ChEBI" id="CHEBI:75799"/>
        <dbReference type="EC" id="2.4.1.336"/>
    </reaction>
</comment>
<dbReference type="InterPro" id="IPR050321">
    <property type="entry name" value="Glycosyltr_2/OpgH_subfam"/>
</dbReference>
<dbReference type="Pfam" id="PF13641">
    <property type="entry name" value="Glyco_tranf_2_3"/>
    <property type="match status" value="1"/>
</dbReference>
<keyword evidence="3 13" id="KW-0808">Transferase</keyword>
<dbReference type="InterPro" id="IPR017853">
    <property type="entry name" value="GH"/>
</dbReference>
<name>A0A7D5DBT9_9PSED</name>
<feature type="transmembrane region" description="Helical" evidence="12">
    <location>
        <begin position="688"/>
        <end position="710"/>
    </location>
</feature>
<keyword evidence="4 12" id="KW-0812">Transmembrane</keyword>
<dbReference type="KEGG" id="pez:HWQ56_22195"/>
<dbReference type="GO" id="GO:0005886">
    <property type="term" value="C:plasma membrane"/>
    <property type="evidence" value="ECO:0007669"/>
    <property type="project" value="TreeGrafter"/>
</dbReference>
<feature type="transmembrane region" description="Helical" evidence="12">
    <location>
        <begin position="648"/>
        <end position="676"/>
    </location>
</feature>
<keyword evidence="6 12" id="KW-1133">Transmembrane helix</keyword>
<evidence type="ECO:0000256" key="1">
    <source>
        <dbReference type="ARBA" id="ARBA00004141"/>
    </source>
</evidence>
<keyword evidence="5" id="KW-0460">Magnesium</keyword>
<evidence type="ECO:0000256" key="5">
    <source>
        <dbReference type="ARBA" id="ARBA00022842"/>
    </source>
</evidence>
<evidence type="ECO:0000256" key="11">
    <source>
        <dbReference type="ARBA" id="ARBA00078564"/>
    </source>
</evidence>
<evidence type="ECO:0000256" key="12">
    <source>
        <dbReference type="SAM" id="Phobius"/>
    </source>
</evidence>
<evidence type="ECO:0000313" key="13">
    <source>
        <dbReference type="EMBL" id="QKZ06341.1"/>
    </source>
</evidence>
<accession>A0A7D5DBT9</accession>
<dbReference type="PANTHER" id="PTHR43867">
    <property type="entry name" value="CELLULOSE SYNTHASE CATALYTIC SUBUNIT A [UDP-FORMING]"/>
    <property type="match status" value="1"/>
</dbReference>
<reference evidence="13 14" key="1">
    <citation type="submission" date="2020-06" db="EMBL/GenBank/DDBJ databases">
        <title>Pseudomonas eucalypticola sp. nov., an endophyte of Eucalyptus dunnii leaves with biocontrol ability of eucalyptus leaf blight.</title>
        <authorList>
            <person name="Liu Y."/>
            <person name="Song Z."/>
            <person name="Zeng H."/>
            <person name="Lu M."/>
            <person name="Wang X."/>
            <person name="Lian X."/>
            <person name="Zhang Q."/>
        </authorList>
    </citation>
    <scope>NUCLEOTIDE SEQUENCE [LARGE SCALE GENOMIC DNA]</scope>
    <source>
        <strain evidence="13 14">NP-1</strain>
    </source>
</reference>
<keyword evidence="2" id="KW-0328">Glycosyltransferase</keyword>
<keyword evidence="7 12" id="KW-0472">Membrane</keyword>
<gene>
    <name evidence="13" type="ORF">HWQ56_22195</name>
</gene>
<evidence type="ECO:0000256" key="10">
    <source>
        <dbReference type="ARBA" id="ARBA00068721"/>
    </source>
</evidence>
<dbReference type="PANTHER" id="PTHR43867:SF4">
    <property type="entry name" value="BETA-(1-3)-GLUCOSYL TRANSFERASE"/>
    <property type="match status" value="1"/>
</dbReference>
<dbReference type="SUPFAM" id="SSF51445">
    <property type="entry name" value="(Trans)glycosidases"/>
    <property type="match status" value="1"/>
</dbReference>
<feature type="transmembrane region" description="Helical" evidence="12">
    <location>
        <begin position="797"/>
        <end position="819"/>
    </location>
</feature>
<protein>
    <recommendedName>
        <fullName evidence="10">Beta-monoglucosyldiacylglycerol synthase</fullName>
        <ecNumber evidence="9">2.4.1.336</ecNumber>
    </recommendedName>
    <alternativeName>
        <fullName evidence="11">UDP-glucose:1,2-diacylglycerol 3-beta-D-glucosyltransferase</fullName>
    </alternativeName>
</protein>
<dbReference type="SUPFAM" id="SSF53448">
    <property type="entry name" value="Nucleotide-diphospho-sugar transferases"/>
    <property type="match status" value="1"/>
</dbReference>
<evidence type="ECO:0000256" key="6">
    <source>
        <dbReference type="ARBA" id="ARBA00022989"/>
    </source>
</evidence>
<organism evidence="13 14">
    <name type="scientific">Pseudomonas eucalypticola</name>
    <dbReference type="NCBI Taxonomy" id="2599595"/>
    <lineage>
        <taxon>Bacteria</taxon>
        <taxon>Pseudomonadati</taxon>
        <taxon>Pseudomonadota</taxon>
        <taxon>Gammaproteobacteria</taxon>
        <taxon>Pseudomonadales</taxon>
        <taxon>Pseudomonadaceae</taxon>
        <taxon>Pseudomonas</taxon>
    </lineage>
</organism>
<evidence type="ECO:0000256" key="8">
    <source>
        <dbReference type="ARBA" id="ARBA00053004"/>
    </source>
</evidence>
<feature type="transmembrane region" description="Helical" evidence="12">
    <location>
        <begin position="349"/>
        <end position="367"/>
    </location>
</feature>
<evidence type="ECO:0000256" key="3">
    <source>
        <dbReference type="ARBA" id="ARBA00022679"/>
    </source>
</evidence>
<dbReference type="FunFam" id="3.90.550.10:FF:000164">
    <property type="entry name" value="Beta-(1-3)-glucosyl transferase"/>
    <property type="match status" value="1"/>
</dbReference>
<feature type="transmembrane region" description="Helical" evidence="12">
    <location>
        <begin position="111"/>
        <end position="128"/>
    </location>
</feature>
<dbReference type="Gene3D" id="3.90.550.10">
    <property type="entry name" value="Spore Coat Polysaccharide Biosynthesis Protein SpsA, Chain A"/>
    <property type="match status" value="1"/>
</dbReference>
<evidence type="ECO:0000313" key="14">
    <source>
        <dbReference type="Proteomes" id="UP000509568"/>
    </source>
</evidence>
<evidence type="ECO:0000256" key="4">
    <source>
        <dbReference type="ARBA" id="ARBA00022692"/>
    </source>
</evidence>
<dbReference type="GO" id="GO:0016758">
    <property type="term" value="F:hexosyltransferase activity"/>
    <property type="evidence" value="ECO:0007669"/>
    <property type="project" value="TreeGrafter"/>
</dbReference>
<evidence type="ECO:0000256" key="2">
    <source>
        <dbReference type="ARBA" id="ARBA00022676"/>
    </source>
</evidence>